<dbReference type="EMBL" id="AOLJ01000011">
    <property type="protein sequence ID" value="ELZ84080.1"/>
    <property type="molecule type" value="Genomic_DNA"/>
</dbReference>
<dbReference type="InterPro" id="IPR025966">
    <property type="entry name" value="OppC_N"/>
</dbReference>
<proteinExistence type="inferred from homology"/>
<dbReference type="PANTHER" id="PTHR43163">
    <property type="entry name" value="DIPEPTIDE TRANSPORT SYSTEM PERMEASE PROTEIN DPPB-RELATED"/>
    <property type="match status" value="1"/>
</dbReference>
<keyword evidence="3" id="KW-1003">Cell membrane</keyword>
<protein>
    <submittedName>
        <fullName evidence="9">Binding-protein-dependent transporters inner membrane component</fullName>
    </submittedName>
</protein>
<feature type="transmembrane region" description="Helical" evidence="7">
    <location>
        <begin position="444"/>
        <end position="466"/>
    </location>
</feature>
<organism evidence="9 10">
    <name type="scientific">Haloferax gibbonsii (strain ATCC 33959 / DSM 4427 / JCM 8863 / NBRC 102184 / NCIMB 2188 / Ma 2.38)</name>
    <dbReference type="NCBI Taxonomy" id="1227459"/>
    <lineage>
        <taxon>Archaea</taxon>
        <taxon>Methanobacteriati</taxon>
        <taxon>Methanobacteriota</taxon>
        <taxon>Stenosarchaea group</taxon>
        <taxon>Halobacteria</taxon>
        <taxon>Halobacteriales</taxon>
        <taxon>Haloferacaceae</taxon>
        <taxon>Haloferax</taxon>
    </lineage>
</organism>
<evidence type="ECO:0000256" key="3">
    <source>
        <dbReference type="ARBA" id="ARBA00022475"/>
    </source>
</evidence>
<dbReference type="Pfam" id="PF12911">
    <property type="entry name" value="OppC_N"/>
    <property type="match status" value="1"/>
</dbReference>
<feature type="transmembrane region" description="Helical" evidence="7">
    <location>
        <begin position="773"/>
        <end position="794"/>
    </location>
</feature>
<dbReference type="InterPro" id="IPR000515">
    <property type="entry name" value="MetI-like"/>
</dbReference>
<feature type="transmembrane region" description="Helical" evidence="7">
    <location>
        <begin position="91"/>
        <end position="112"/>
    </location>
</feature>
<dbReference type="InterPro" id="IPR035906">
    <property type="entry name" value="MetI-like_sf"/>
</dbReference>
<dbReference type="Pfam" id="PF00528">
    <property type="entry name" value="BPD_transp_1"/>
    <property type="match status" value="2"/>
</dbReference>
<dbReference type="GO" id="GO:0005886">
    <property type="term" value="C:plasma membrane"/>
    <property type="evidence" value="ECO:0007669"/>
    <property type="project" value="UniProtKB-SubCell"/>
</dbReference>
<evidence type="ECO:0000256" key="1">
    <source>
        <dbReference type="ARBA" id="ARBA00004651"/>
    </source>
</evidence>
<feature type="transmembrane region" description="Helical" evidence="7">
    <location>
        <begin position="257"/>
        <end position="279"/>
    </location>
</feature>
<dbReference type="Proteomes" id="UP000011571">
    <property type="component" value="Unassembled WGS sequence"/>
</dbReference>
<reference evidence="9 10" key="1">
    <citation type="journal article" date="2014" name="PLoS Genet.">
        <title>Phylogenetically driven sequencing of extremely halophilic archaea reveals strategies for static and dynamic osmo-response.</title>
        <authorList>
            <person name="Becker E.A."/>
            <person name="Seitzer P.M."/>
            <person name="Tritt A."/>
            <person name="Larsen D."/>
            <person name="Krusor M."/>
            <person name="Yao A.I."/>
            <person name="Wu D."/>
            <person name="Madern D."/>
            <person name="Eisen J.A."/>
            <person name="Darling A.E."/>
            <person name="Facciotti M.T."/>
        </authorList>
    </citation>
    <scope>NUCLEOTIDE SEQUENCE [LARGE SCALE GENOMIC DNA]</scope>
    <source>
        <strain evidence="10">ATCC 33959 / DSM 4427 / JCM 8863 / NBRC 102184 / NCIMB 2188 / Ma 2.38</strain>
    </source>
</reference>
<feature type="transmembrane region" description="Helical" evidence="7">
    <location>
        <begin position="137"/>
        <end position="158"/>
    </location>
</feature>
<gene>
    <name evidence="9" type="ORF">C454_07202</name>
</gene>
<name>M0HHS5_HALGM</name>
<dbReference type="InterPro" id="IPR045621">
    <property type="entry name" value="BPD_transp_1_N"/>
</dbReference>
<feature type="transmembrane region" description="Helical" evidence="7">
    <location>
        <begin position="362"/>
        <end position="395"/>
    </location>
</feature>
<evidence type="ECO:0000256" key="7">
    <source>
        <dbReference type="RuleBase" id="RU363032"/>
    </source>
</evidence>
<feature type="transmembrane region" description="Helical" evidence="7">
    <location>
        <begin position="291"/>
        <end position="316"/>
    </location>
</feature>
<feature type="domain" description="ABC transmembrane type-1" evidence="8">
    <location>
        <begin position="597"/>
        <end position="795"/>
    </location>
</feature>
<comment type="subcellular location">
    <subcellularLocation>
        <location evidence="1 7">Cell membrane</location>
        <topology evidence="1 7">Multi-pass membrane protein</topology>
    </subcellularLocation>
</comment>
<dbReference type="AlphaFoldDB" id="M0HHS5"/>
<keyword evidence="4 7" id="KW-0812">Transmembrane</keyword>
<keyword evidence="10" id="KW-1185">Reference proteome</keyword>
<feature type="transmembrane region" description="Helical" evidence="7">
    <location>
        <begin position="642"/>
        <end position="661"/>
    </location>
</feature>
<keyword evidence="2 7" id="KW-0813">Transport</keyword>
<feature type="transmembrane region" description="Helical" evidence="7">
    <location>
        <begin position="667"/>
        <end position="684"/>
    </location>
</feature>
<dbReference type="Pfam" id="PF19300">
    <property type="entry name" value="BPD_transp_1_N"/>
    <property type="match status" value="1"/>
</dbReference>
<keyword evidence="6 7" id="KW-0472">Membrane</keyword>
<evidence type="ECO:0000259" key="8">
    <source>
        <dbReference type="PROSITE" id="PS50928"/>
    </source>
</evidence>
<accession>M0HHS5</accession>
<comment type="caution">
    <text evidence="9">The sequence shown here is derived from an EMBL/GenBank/DDBJ whole genome shotgun (WGS) entry which is preliminary data.</text>
</comment>
<evidence type="ECO:0000313" key="10">
    <source>
        <dbReference type="Proteomes" id="UP000011571"/>
    </source>
</evidence>
<dbReference type="Gene3D" id="1.10.3720.10">
    <property type="entry name" value="MetI-like"/>
    <property type="match status" value="2"/>
</dbReference>
<evidence type="ECO:0000256" key="2">
    <source>
        <dbReference type="ARBA" id="ARBA00022448"/>
    </source>
</evidence>
<dbReference type="PATRIC" id="fig|1227459.3.peg.1394"/>
<feature type="transmembrane region" description="Helical" evidence="7">
    <location>
        <begin position="599"/>
        <end position="621"/>
    </location>
</feature>
<dbReference type="GO" id="GO:0055085">
    <property type="term" value="P:transmembrane transport"/>
    <property type="evidence" value="ECO:0007669"/>
    <property type="project" value="InterPro"/>
</dbReference>
<keyword evidence="5 7" id="KW-1133">Transmembrane helix</keyword>
<evidence type="ECO:0000313" key="9">
    <source>
        <dbReference type="EMBL" id="ELZ84080.1"/>
    </source>
</evidence>
<dbReference type="PROSITE" id="PS50928">
    <property type="entry name" value="ABC_TM1"/>
    <property type="match status" value="2"/>
</dbReference>
<dbReference type="PANTHER" id="PTHR43163:SF6">
    <property type="entry name" value="DIPEPTIDE TRANSPORT SYSTEM PERMEASE PROTEIN DPPB-RELATED"/>
    <property type="match status" value="1"/>
</dbReference>
<evidence type="ECO:0000256" key="6">
    <source>
        <dbReference type="ARBA" id="ARBA00023136"/>
    </source>
</evidence>
<evidence type="ECO:0000256" key="4">
    <source>
        <dbReference type="ARBA" id="ARBA00022692"/>
    </source>
</evidence>
<dbReference type="SUPFAM" id="SSF161098">
    <property type="entry name" value="MetI-like"/>
    <property type="match status" value="2"/>
</dbReference>
<feature type="transmembrane region" description="Helical" evidence="7">
    <location>
        <begin position="722"/>
        <end position="753"/>
    </location>
</feature>
<sequence length="819" mass="89013">MSIPVVIFGTTITFALIRLGPLDPVSAILGTQYNPQAAEQIRTNLGLNQPLWSQYLDFMYRLFTFQLGQSWVIAPGTTAYELIEIYAPRTIWLGFWSVVIALFVGIPLGFYAGLNPNTPSDYVASFGGIVWRAMPNFWLAIMLVTALSQLGTWTNGLFTWQTWIVRTNVVTPPALGFFQSPVEQFLEDPGGWTESFIRATKQIAPAALVLGSASMGNEMRIGRTAVLETINSNYVETARAKGVSGRSLVWKHIFRNALIPLVPIITGEAFLLLGGSVFVETVFAINGLGWLFFNAAINGDLPLIGTLMFIFILILVGTNILQDFLYTIIDPRVGYDGGITVSTTTETEIPLRQRVAENPQPALIWAAVGAVLIGVELGAILQVVGAIAGVVVNLIPGDPGASAVQSLQAAFDAIPTLISRDVIPNQGYWNGTGYENTFLGLSPAVAWAIRVAVVYAYAFAVLAWAWNGYKRFRRHYRRVDWTPRDDVVNRFRGHSWGKFGLIIVITFVVMAVFAPTLGPTTMEQNILQPYDYEVSYWSEDTQSVETVLVGEANLGSGSQGAGDENVAPLTYDDFGRFHPFGTATNGKDLFTQVVFGARISLTIAVVAMGIAGLIGLALAMITAYYKGLADLATVLVSDSIQALPVIMVLILMLVIFQNTWVRELYDGAVLIILIFSIVYWPFIWRSIRGPALQVSEQDWIDAAKSFGQTPTQVMRKHMAPYVFSYMLIYASLSLGGIIISVAGLSYLGLGITAPTPEWGRLIANGQQYVASPSWHISLVPGLLITLVVTGLNAFGDGIRDAIDPQADTGDEAAATGGGA</sequence>
<dbReference type="CDD" id="cd06261">
    <property type="entry name" value="TM_PBP2"/>
    <property type="match status" value="2"/>
</dbReference>
<evidence type="ECO:0000256" key="5">
    <source>
        <dbReference type="ARBA" id="ARBA00022989"/>
    </source>
</evidence>
<comment type="similarity">
    <text evidence="7">Belongs to the binding-protein-dependent transport system permease family.</text>
</comment>
<feature type="domain" description="ABC transmembrane type-1" evidence="8">
    <location>
        <begin position="87"/>
        <end position="322"/>
    </location>
</feature>
<feature type="transmembrane region" description="Helical" evidence="7">
    <location>
        <begin position="499"/>
        <end position="517"/>
    </location>
</feature>